<organism evidence="2 3">
    <name type="scientific">Platanthera guangdongensis</name>
    <dbReference type="NCBI Taxonomy" id="2320717"/>
    <lineage>
        <taxon>Eukaryota</taxon>
        <taxon>Viridiplantae</taxon>
        <taxon>Streptophyta</taxon>
        <taxon>Embryophyta</taxon>
        <taxon>Tracheophyta</taxon>
        <taxon>Spermatophyta</taxon>
        <taxon>Magnoliopsida</taxon>
        <taxon>Liliopsida</taxon>
        <taxon>Asparagales</taxon>
        <taxon>Orchidaceae</taxon>
        <taxon>Orchidoideae</taxon>
        <taxon>Orchideae</taxon>
        <taxon>Orchidinae</taxon>
        <taxon>Platanthera</taxon>
    </lineage>
</organism>
<reference evidence="2 3" key="1">
    <citation type="journal article" date="2022" name="Nat. Plants">
        <title>Genomes of leafy and leafless Platanthera orchids illuminate the evolution of mycoheterotrophy.</title>
        <authorList>
            <person name="Li M.H."/>
            <person name="Liu K.W."/>
            <person name="Li Z."/>
            <person name="Lu H.C."/>
            <person name="Ye Q.L."/>
            <person name="Zhang D."/>
            <person name="Wang J.Y."/>
            <person name="Li Y.F."/>
            <person name="Zhong Z.M."/>
            <person name="Liu X."/>
            <person name="Yu X."/>
            <person name="Liu D.K."/>
            <person name="Tu X.D."/>
            <person name="Liu B."/>
            <person name="Hao Y."/>
            <person name="Liao X.Y."/>
            <person name="Jiang Y.T."/>
            <person name="Sun W.H."/>
            <person name="Chen J."/>
            <person name="Chen Y.Q."/>
            <person name="Ai Y."/>
            <person name="Zhai J.W."/>
            <person name="Wu S.S."/>
            <person name="Zhou Z."/>
            <person name="Hsiao Y.Y."/>
            <person name="Wu W.L."/>
            <person name="Chen Y.Y."/>
            <person name="Lin Y.F."/>
            <person name="Hsu J.L."/>
            <person name="Li C.Y."/>
            <person name="Wang Z.W."/>
            <person name="Zhao X."/>
            <person name="Zhong W.Y."/>
            <person name="Ma X.K."/>
            <person name="Ma L."/>
            <person name="Huang J."/>
            <person name="Chen G.Z."/>
            <person name="Huang M.Z."/>
            <person name="Huang L."/>
            <person name="Peng D.H."/>
            <person name="Luo Y.B."/>
            <person name="Zou S.Q."/>
            <person name="Chen S.P."/>
            <person name="Lan S."/>
            <person name="Tsai W.C."/>
            <person name="Van de Peer Y."/>
            <person name="Liu Z.J."/>
        </authorList>
    </citation>
    <scope>NUCLEOTIDE SEQUENCE [LARGE SCALE GENOMIC DNA]</scope>
    <source>
        <strain evidence="2">Lor288</strain>
    </source>
</reference>
<dbReference type="EMBL" id="JBBWWR010000013">
    <property type="protein sequence ID" value="KAK8955499.1"/>
    <property type="molecule type" value="Genomic_DNA"/>
</dbReference>
<feature type="compositionally biased region" description="Low complexity" evidence="1">
    <location>
        <begin position="9"/>
        <end position="25"/>
    </location>
</feature>
<evidence type="ECO:0000313" key="3">
    <source>
        <dbReference type="Proteomes" id="UP001412067"/>
    </source>
</evidence>
<keyword evidence="3" id="KW-1185">Reference proteome</keyword>
<protein>
    <submittedName>
        <fullName evidence="2">Exocyst complex component 4</fullName>
    </submittedName>
</protein>
<comment type="caution">
    <text evidence="2">The sequence shown here is derived from an EMBL/GenBank/DDBJ whole genome shotgun (WGS) entry which is preliminary data.</text>
</comment>
<evidence type="ECO:0000256" key="1">
    <source>
        <dbReference type="SAM" id="MobiDB-lite"/>
    </source>
</evidence>
<accession>A0ABR2M0Z8</accession>
<gene>
    <name evidence="2" type="primary">SEC8</name>
    <name evidence="2" type="ORF">KSP40_PGU011733</name>
</gene>
<dbReference type="Proteomes" id="UP001412067">
    <property type="component" value="Unassembled WGS sequence"/>
</dbReference>
<name>A0ABR2M0Z8_9ASPA</name>
<feature type="region of interest" description="Disordered" evidence="1">
    <location>
        <begin position="1"/>
        <end position="28"/>
    </location>
</feature>
<sequence>MPDKDDEMPTTTVSALSASSSQPVSKRTRSIKADNHLGGLVFGDGSFRTLSIDGRALHIYIPLQKFSSLVLASRINMLNAKCAFILNIIFQEITFSAIKQALSSYVTPEPTSRNFDSGSLNKEGVHIRHMTEISSSYQFRAIKKA</sequence>
<evidence type="ECO:0000313" key="2">
    <source>
        <dbReference type="EMBL" id="KAK8955499.1"/>
    </source>
</evidence>
<proteinExistence type="predicted"/>